<dbReference type="Proteomes" id="UP001177670">
    <property type="component" value="Unassembled WGS sequence"/>
</dbReference>
<dbReference type="EMBL" id="JAHYIQ010000020">
    <property type="protein sequence ID" value="KAK1123607.1"/>
    <property type="molecule type" value="Genomic_DNA"/>
</dbReference>
<protein>
    <submittedName>
        <fullName evidence="2">Uncharacterized protein</fullName>
    </submittedName>
</protein>
<keyword evidence="3" id="KW-1185">Reference proteome</keyword>
<organism evidence="2 3">
    <name type="scientific">Melipona bicolor</name>
    <dbReference type="NCBI Taxonomy" id="60889"/>
    <lineage>
        <taxon>Eukaryota</taxon>
        <taxon>Metazoa</taxon>
        <taxon>Ecdysozoa</taxon>
        <taxon>Arthropoda</taxon>
        <taxon>Hexapoda</taxon>
        <taxon>Insecta</taxon>
        <taxon>Pterygota</taxon>
        <taxon>Neoptera</taxon>
        <taxon>Endopterygota</taxon>
        <taxon>Hymenoptera</taxon>
        <taxon>Apocrita</taxon>
        <taxon>Aculeata</taxon>
        <taxon>Apoidea</taxon>
        <taxon>Anthophila</taxon>
        <taxon>Apidae</taxon>
        <taxon>Melipona</taxon>
    </lineage>
</organism>
<evidence type="ECO:0000256" key="1">
    <source>
        <dbReference type="SAM" id="MobiDB-lite"/>
    </source>
</evidence>
<accession>A0AA40KKE5</accession>
<dbReference type="AlphaFoldDB" id="A0AA40KKE5"/>
<comment type="caution">
    <text evidence="2">The sequence shown here is derived from an EMBL/GenBank/DDBJ whole genome shotgun (WGS) entry which is preliminary data.</text>
</comment>
<sequence length="175" mass="19303">MHIPSGMTQRSTNILETTLTPDTSEGKLETGTTTHNLKGVQYLRRASYTLFTLVESLKDSKCPISGDQKAKEDARTHSTVSPERDELLISAGYVAECSRESVPASRVAENRENGESLQEVWPLSSSFKAAEAYVSVAASSRKVQYALEYWLYGWNLKGDERNTHNQFSPPGGLSA</sequence>
<feature type="compositionally biased region" description="Polar residues" evidence="1">
    <location>
        <begin position="1"/>
        <end position="23"/>
    </location>
</feature>
<name>A0AA40KKE5_9HYME</name>
<reference evidence="2" key="1">
    <citation type="submission" date="2021-10" db="EMBL/GenBank/DDBJ databases">
        <title>Melipona bicolor Genome sequencing and assembly.</title>
        <authorList>
            <person name="Araujo N.S."/>
            <person name="Arias M.C."/>
        </authorList>
    </citation>
    <scope>NUCLEOTIDE SEQUENCE</scope>
    <source>
        <strain evidence="2">USP_2M_L1-L4_2017</strain>
        <tissue evidence="2">Whole body</tissue>
    </source>
</reference>
<gene>
    <name evidence="2" type="ORF">K0M31_008308</name>
</gene>
<evidence type="ECO:0000313" key="2">
    <source>
        <dbReference type="EMBL" id="KAK1123607.1"/>
    </source>
</evidence>
<feature type="region of interest" description="Disordered" evidence="1">
    <location>
        <begin position="1"/>
        <end position="31"/>
    </location>
</feature>
<proteinExistence type="predicted"/>
<evidence type="ECO:0000313" key="3">
    <source>
        <dbReference type="Proteomes" id="UP001177670"/>
    </source>
</evidence>